<organism evidence="1 2">
    <name type="scientific">Candidatus Methanogaster sp</name>
    <dbReference type="NCBI Taxonomy" id="3386292"/>
    <lineage>
        <taxon>Archaea</taxon>
        <taxon>Methanobacteriati</taxon>
        <taxon>Methanobacteriota</taxon>
        <taxon>Stenosarchaea group</taxon>
        <taxon>Methanomicrobia</taxon>
        <taxon>Methanosarcinales</taxon>
        <taxon>ANME-2 cluster</taxon>
        <taxon>Candidatus Methanogasteraceae</taxon>
        <taxon>Candidatus Methanogaster</taxon>
    </lineage>
</organism>
<reference evidence="1" key="1">
    <citation type="submission" date="2018-01" db="EMBL/GenBank/DDBJ databases">
        <authorList>
            <person name="Krukenberg V."/>
        </authorList>
    </citation>
    <scope>NUCLEOTIDE SEQUENCE</scope>
    <source>
        <strain evidence="1">E20ANME2</strain>
    </source>
</reference>
<proteinExistence type="predicted"/>
<name>A0AC61L5F8_9EURY</name>
<gene>
    <name evidence="1" type="ORF">C4B59_03520</name>
</gene>
<accession>A0AC61L5F8</accession>
<evidence type="ECO:0000313" key="1">
    <source>
        <dbReference type="EMBL" id="PXF61628.1"/>
    </source>
</evidence>
<sequence>MSKSHPDIETIVEVFRSYCEEKNYQIQQSEEANNIRLEISNLSERAIVKIYTTGTVVVQGKQNPLKEEIVALKENFEANPQSFIGAEMAESKACVTRYDVMLPELRTKIKESLDALEARLEFTENPKSDIEYKAKITRHDSLLTLTQFNNGTLLLQGKTDKLFYSSCDLIERIANPSDKEVIARFISSDEKNLGLFEAKYTPQLIEIAEDNVKEKIGGVYEYLEPHDQKWFVASECLCLTKISLPEFSPLVMPASKAFEGFAKKLLIGIGLFESDHFKTKKGNFSDLSTATHPKRKDICEKEKHADTMLKKISLCLDMNRNFMMHSDDSQITKVNNQEDAEKKVNIIFADTKEIFEYFDGIFNLQST</sequence>
<evidence type="ECO:0000313" key="2">
    <source>
        <dbReference type="Proteomes" id="UP000248329"/>
    </source>
</evidence>
<protein>
    <submittedName>
        <fullName evidence="1">Uncharacterized protein</fullName>
    </submittedName>
</protein>
<dbReference type="EMBL" id="PQXF01000004">
    <property type="protein sequence ID" value="PXF61628.1"/>
    <property type="molecule type" value="Genomic_DNA"/>
</dbReference>
<dbReference type="Proteomes" id="UP000248329">
    <property type="component" value="Unassembled WGS sequence"/>
</dbReference>
<comment type="caution">
    <text evidence="1">The sequence shown here is derived from an EMBL/GenBank/DDBJ whole genome shotgun (WGS) entry which is preliminary data.</text>
</comment>